<accession>A0A543AQH9</accession>
<name>A0A543AQH9_9ACTN</name>
<dbReference type="Proteomes" id="UP000317043">
    <property type="component" value="Unassembled WGS sequence"/>
</dbReference>
<keyword evidence="2" id="KW-1185">Reference proteome</keyword>
<protein>
    <recommendedName>
        <fullName evidence="3">Excreted virulence factor EspC (Type VII ESX diderm)</fullName>
    </recommendedName>
</protein>
<dbReference type="OrthoDB" id="9989744at2"/>
<dbReference type="RefSeq" id="WP_142034208.1">
    <property type="nucleotide sequence ID" value="NZ_JBHTGS010000002.1"/>
</dbReference>
<sequence length="125" mass="13328">MSEGRSEVDIVALRAIGIDMIDAAESLRTDAAYVLPGLSEDPEAPCRSYAADERNVPGQSVSRGYEAAVDSVITLMDNLATALDFLGETAGRVATDFSRTDTELAIEVDTVEDETVDGAITQNRD</sequence>
<dbReference type="AlphaFoldDB" id="A0A543AQH9"/>
<dbReference type="InParanoid" id="A0A543AQH9"/>
<dbReference type="EMBL" id="VFOW01000001">
    <property type="protein sequence ID" value="TQL74819.1"/>
    <property type="molecule type" value="Genomic_DNA"/>
</dbReference>
<evidence type="ECO:0000313" key="2">
    <source>
        <dbReference type="Proteomes" id="UP000317043"/>
    </source>
</evidence>
<evidence type="ECO:0000313" key="1">
    <source>
        <dbReference type="EMBL" id="TQL74819.1"/>
    </source>
</evidence>
<gene>
    <name evidence="1" type="ORF">FB566_0307</name>
</gene>
<evidence type="ECO:0008006" key="3">
    <source>
        <dbReference type="Google" id="ProtNLM"/>
    </source>
</evidence>
<organism evidence="1 2">
    <name type="scientific">Stackebrandtia endophytica</name>
    <dbReference type="NCBI Taxonomy" id="1496996"/>
    <lineage>
        <taxon>Bacteria</taxon>
        <taxon>Bacillati</taxon>
        <taxon>Actinomycetota</taxon>
        <taxon>Actinomycetes</taxon>
        <taxon>Glycomycetales</taxon>
        <taxon>Glycomycetaceae</taxon>
        <taxon>Stackebrandtia</taxon>
    </lineage>
</organism>
<reference evidence="1 2" key="1">
    <citation type="submission" date="2019-06" db="EMBL/GenBank/DDBJ databases">
        <title>Sequencing the genomes of 1000 actinobacteria strains.</title>
        <authorList>
            <person name="Klenk H.-P."/>
        </authorList>
    </citation>
    <scope>NUCLEOTIDE SEQUENCE [LARGE SCALE GENOMIC DNA]</scope>
    <source>
        <strain evidence="1 2">DSM 45928</strain>
    </source>
</reference>
<proteinExistence type="predicted"/>
<comment type="caution">
    <text evidence="1">The sequence shown here is derived from an EMBL/GenBank/DDBJ whole genome shotgun (WGS) entry which is preliminary data.</text>
</comment>